<evidence type="ECO:0000256" key="3">
    <source>
        <dbReference type="ARBA" id="ARBA00022723"/>
    </source>
</evidence>
<dbReference type="PANTHER" id="PTHR11601">
    <property type="entry name" value="CYSTEINE DESULFURYLASE FAMILY MEMBER"/>
    <property type="match status" value="1"/>
</dbReference>
<evidence type="ECO:0000256" key="2">
    <source>
        <dbReference type="ARBA" id="ARBA00006490"/>
    </source>
</evidence>
<keyword evidence="5" id="KW-0408">Iron</keyword>
<evidence type="ECO:0000256" key="6">
    <source>
        <dbReference type="ARBA" id="ARBA00023014"/>
    </source>
</evidence>
<comment type="similarity">
    <text evidence="2">Belongs to the class-V pyridoxal-phosphate-dependent aminotransferase family. NifS/IscS subfamily.</text>
</comment>
<dbReference type="RefSeq" id="WP_368652342.1">
    <property type="nucleotide sequence ID" value="NZ_CP162599.1"/>
</dbReference>
<sequence>MIYFDNSATTKPNPSVLSSFLEVSEKFFANPSSIHPLGGESEKLLTAARTQIAQILQVEANEIIFTSGGTEGNSLAIKGIAEQYQSRGKHIITTMIEHPSVYETCKALENKGFDITYLPVNEDGIISVDTLEKEIREDTILISIMHVNHEIGSIQPIEQIGKIAKKHPKLYFHVDGVQGLGKVPLHIKNSGIDLCTFSGHKIHGLNGTGVFYVNNKMRIHPLFHGGEQERKIRSGTENLAGAVAFAKALRLIKDKEIEGRKHLKSIQTYLREELEEMDGIYLNSPTHGAPQILSISAPGWKPEVIIHKLAEKNIYISTKSACSSKQDEPSRVVLACGFGEDRAASALRISLSYDNTKEEAMTFIEVFKETIMYLKKVMEKQSV</sequence>
<evidence type="ECO:0000313" key="8">
    <source>
        <dbReference type="EMBL" id="XDK31616.1"/>
    </source>
</evidence>
<comment type="cofactor">
    <cofactor evidence="1">
        <name>pyridoxal 5'-phosphate</name>
        <dbReference type="ChEBI" id="CHEBI:597326"/>
    </cofactor>
</comment>
<dbReference type="InterPro" id="IPR016454">
    <property type="entry name" value="Cysteine_dSase"/>
</dbReference>
<dbReference type="InterPro" id="IPR015424">
    <property type="entry name" value="PyrdxlP-dep_Trfase"/>
</dbReference>
<dbReference type="AlphaFoldDB" id="A0AB39HMY7"/>
<protein>
    <submittedName>
        <fullName evidence="8">Cysteine desulfurase family protein</fullName>
    </submittedName>
</protein>
<dbReference type="InterPro" id="IPR000192">
    <property type="entry name" value="Aminotrans_V_dom"/>
</dbReference>
<dbReference type="GO" id="GO:0051536">
    <property type="term" value="F:iron-sulfur cluster binding"/>
    <property type="evidence" value="ECO:0007669"/>
    <property type="project" value="UniProtKB-KW"/>
</dbReference>
<keyword evidence="4" id="KW-0663">Pyridoxal phosphate</keyword>
<dbReference type="GO" id="GO:0046872">
    <property type="term" value="F:metal ion binding"/>
    <property type="evidence" value="ECO:0007669"/>
    <property type="project" value="UniProtKB-KW"/>
</dbReference>
<reference evidence="8" key="1">
    <citation type="submission" date="2024-07" db="EMBL/GenBank/DDBJ databases">
        <title>Halotolerant mesophilic bacterium Ornithinibacillus sp. 4-3, sp. nov., isolated from soil.</title>
        <authorList>
            <person name="Sidarenka A.V."/>
            <person name="Guliayeva D.E."/>
            <person name="Leanovich S.I."/>
            <person name="Hileuskaya K.S."/>
            <person name="Akhremchuk A.E."/>
            <person name="Sikolenko M.A."/>
            <person name="Valentovich L.N."/>
        </authorList>
    </citation>
    <scope>NUCLEOTIDE SEQUENCE</scope>
    <source>
        <strain evidence="8">4-3</strain>
    </source>
</reference>
<gene>
    <name evidence="8" type="ORF">AB4Y30_11325</name>
</gene>
<dbReference type="Pfam" id="PF00266">
    <property type="entry name" value="Aminotran_5"/>
    <property type="match status" value="1"/>
</dbReference>
<dbReference type="GO" id="GO:0031071">
    <property type="term" value="F:cysteine desulfurase activity"/>
    <property type="evidence" value="ECO:0007669"/>
    <property type="project" value="UniProtKB-ARBA"/>
</dbReference>
<keyword evidence="6" id="KW-0411">Iron-sulfur</keyword>
<dbReference type="SUPFAM" id="SSF53383">
    <property type="entry name" value="PLP-dependent transferases"/>
    <property type="match status" value="1"/>
</dbReference>
<dbReference type="PIRSF" id="PIRSF005572">
    <property type="entry name" value="NifS"/>
    <property type="match status" value="1"/>
</dbReference>
<organism evidence="8">
    <name type="scientific">Ornithinibacillus sp. 4-3</name>
    <dbReference type="NCBI Taxonomy" id="3231488"/>
    <lineage>
        <taxon>Bacteria</taxon>
        <taxon>Bacillati</taxon>
        <taxon>Bacillota</taxon>
        <taxon>Bacilli</taxon>
        <taxon>Bacillales</taxon>
        <taxon>Bacillaceae</taxon>
        <taxon>Ornithinibacillus</taxon>
    </lineage>
</organism>
<dbReference type="FunFam" id="3.40.640.10:FF:000084">
    <property type="entry name" value="IscS-like cysteine desulfurase"/>
    <property type="match status" value="1"/>
</dbReference>
<name>A0AB39HMY7_9BACI</name>
<proteinExistence type="inferred from homology"/>
<accession>A0AB39HMY7</accession>
<dbReference type="InterPro" id="IPR015422">
    <property type="entry name" value="PyrdxlP-dep_Trfase_small"/>
</dbReference>
<dbReference type="EMBL" id="CP162599">
    <property type="protein sequence ID" value="XDK31616.1"/>
    <property type="molecule type" value="Genomic_DNA"/>
</dbReference>
<evidence type="ECO:0000259" key="7">
    <source>
        <dbReference type="Pfam" id="PF00266"/>
    </source>
</evidence>
<dbReference type="InterPro" id="IPR015421">
    <property type="entry name" value="PyrdxlP-dep_Trfase_major"/>
</dbReference>
<keyword evidence="3" id="KW-0479">Metal-binding</keyword>
<dbReference type="PANTHER" id="PTHR11601:SF50">
    <property type="entry name" value="CYSTEINE DESULFURASE ISCS 2-RELATED"/>
    <property type="match status" value="1"/>
</dbReference>
<dbReference type="NCBIfam" id="NF002806">
    <property type="entry name" value="PRK02948.1"/>
    <property type="match status" value="1"/>
</dbReference>
<evidence type="ECO:0000256" key="4">
    <source>
        <dbReference type="ARBA" id="ARBA00022898"/>
    </source>
</evidence>
<feature type="domain" description="Aminotransferase class V" evidence="7">
    <location>
        <begin position="2"/>
        <end position="360"/>
    </location>
</feature>
<evidence type="ECO:0000256" key="5">
    <source>
        <dbReference type="ARBA" id="ARBA00023004"/>
    </source>
</evidence>
<evidence type="ECO:0000256" key="1">
    <source>
        <dbReference type="ARBA" id="ARBA00001933"/>
    </source>
</evidence>
<dbReference type="Gene3D" id="3.40.640.10">
    <property type="entry name" value="Type I PLP-dependent aspartate aminotransferase-like (Major domain)"/>
    <property type="match status" value="1"/>
</dbReference>
<dbReference type="Gene3D" id="3.90.1150.10">
    <property type="entry name" value="Aspartate Aminotransferase, domain 1"/>
    <property type="match status" value="1"/>
</dbReference>